<dbReference type="Gene3D" id="3.50.50.60">
    <property type="entry name" value="FAD/NAD(P)-binding domain"/>
    <property type="match status" value="1"/>
</dbReference>
<dbReference type="InterPro" id="IPR050816">
    <property type="entry name" value="Flavin-dep_Halogenase_NPB"/>
</dbReference>
<dbReference type="SUPFAM" id="SSF51905">
    <property type="entry name" value="FAD/NAD(P)-binding domain"/>
    <property type="match status" value="1"/>
</dbReference>
<feature type="region of interest" description="Disordered" evidence="3">
    <location>
        <begin position="469"/>
        <end position="491"/>
    </location>
</feature>
<dbReference type="PANTHER" id="PTHR43747">
    <property type="entry name" value="FAD-BINDING PROTEIN"/>
    <property type="match status" value="1"/>
</dbReference>
<organism evidence="4">
    <name type="scientific">Schlesneria paludicola</name>
    <dbReference type="NCBI Taxonomy" id="360056"/>
    <lineage>
        <taxon>Bacteria</taxon>
        <taxon>Pseudomonadati</taxon>
        <taxon>Planctomycetota</taxon>
        <taxon>Planctomycetia</taxon>
        <taxon>Planctomycetales</taxon>
        <taxon>Planctomycetaceae</taxon>
        <taxon>Schlesneria</taxon>
    </lineage>
</organism>
<accession>A0A7C4LJF7</accession>
<evidence type="ECO:0000256" key="2">
    <source>
        <dbReference type="ARBA" id="ARBA00023033"/>
    </source>
</evidence>
<comment type="caution">
    <text evidence="4">The sequence shown here is derived from an EMBL/GenBank/DDBJ whole genome shotgun (WGS) entry which is preliminary data.</text>
</comment>
<dbReference type="EMBL" id="DSVQ01000006">
    <property type="protein sequence ID" value="HGT38273.1"/>
    <property type="molecule type" value="Genomic_DNA"/>
</dbReference>
<dbReference type="PANTHER" id="PTHR43747:SF5">
    <property type="entry name" value="FAD-BINDING DOMAIN-CONTAINING PROTEIN"/>
    <property type="match status" value="1"/>
</dbReference>
<keyword evidence="1" id="KW-0560">Oxidoreductase</keyword>
<gene>
    <name evidence="4" type="ORF">ENS64_03275</name>
</gene>
<proteinExistence type="predicted"/>
<dbReference type="InterPro" id="IPR006905">
    <property type="entry name" value="Flavin_halogenase"/>
</dbReference>
<feature type="compositionally biased region" description="Polar residues" evidence="3">
    <location>
        <begin position="475"/>
        <end position="491"/>
    </location>
</feature>
<name>A0A7C4LJF7_9PLAN</name>
<dbReference type="InterPro" id="IPR036188">
    <property type="entry name" value="FAD/NAD-bd_sf"/>
</dbReference>
<dbReference type="AlphaFoldDB" id="A0A7C4LJF7"/>
<evidence type="ECO:0000313" key="4">
    <source>
        <dbReference type="EMBL" id="HGT38273.1"/>
    </source>
</evidence>
<reference evidence="4" key="1">
    <citation type="journal article" date="2020" name="mSystems">
        <title>Genome- and Community-Level Interaction Insights into Carbon Utilization and Element Cycling Functions of Hydrothermarchaeota in Hydrothermal Sediment.</title>
        <authorList>
            <person name="Zhou Z."/>
            <person name="Liu Y."/>
            <person name="Xu W."/>
            <person name="Pan J."/>
            <person name="Luo Z.H."/>
            <person name="Li M."/>
        </authorList>
    </citation>
    <scope>NUCLEOTIDE SEQUENCE [LARGE SCALE GENOMIC DNA]</scope>
    <source>
        <strain evidence="4">SpSt-508</strain>
    </source>
</reference>
<protein>
    <submittedName>
        <fullName evidence="4">FAD-binding protein</fullName>
    </submittedName>
</protein>
<dbReference type="Pfam" id="PF04820">
    <property type="entry name" value="Trp_halogenase"/>
    <property type="match status" value="1"/>
</dbReference>
<dbReference type="GO" id="GO:0004497">
    <property type="term" value="F:monooxygenase activity"/>
    <property type="evidence" value="ECO:0007669"/>
    <property type="project" value="UniProtKB-KW"/>
</dbReference>
<keyword evidence="2" id="KW-0503">Monooxygenase</keyword>
<sequence>MEVVLLEKDRFPRYHIGESLLLSARPMLAFLGVDEQIAQHGFVKKYGAYFKVKQGLKPGHIDFTRSTGRYRHSYQVVRSEFDTILLNHARSQGAQVFEETRVDSIEFDGERPIALQWANKTGETGRLEFEYLVDASGLSGLMASRYLKNREYQENFANVAVGRYYRNYRPYKTDEPGAFFMEALSNSSGWIWYIPLHNGTVSVGVVIHRDVFSEMKSECGGDVNATFDAGLRLCPEVSQLLAEAQPVGETHVWQDYSYVAESFSGPHYRLAGDAAGFIDPFFSSGVHMAFLGALSAAATICAALRGEVSESEAAHFHDRCVRRAYTRFVLAVSGVYAQIRNQKEIVLHGVKNEDLQMAFNMLQPVVSGAADSNQAEVPQDVLAKAVDYLGGAALEAHQIDSRNAVSKLLSKHRSDDFIDIHSAGAIHGLYIRMQQGRLGLARTNAWQSLVNRLISQGMRFLFRGLLRSSKPPTPGSGQRSSAELLKTTSVD</sequence>
<evidence type="ECO:0000256" key="3">
    <source>
        <dbReference type="SAM" id="MobiDB-lite"/>
    </source>
</evidence>
<evidence type="ECO:0000256" key="1">
    <source>
        <dbReference type="ARBA" id="ARBA00023002"/>
    </source>
</evidence>